<dbReference type="Pfam" id="PF14111">
    <property type="entry name" value="DUF4283"/>
    <property type="match status" value="1"/>
</dbReference>
<dbReference type="Gene3D" id="3.80.10.10">
    <property type="entry name" value="Ribonuclease Inhibitor"/>
    <property type="match status" value="1"/>
</dbReference>
<evidence type="ECO:0000256" key="7">
    <source>
        <dbReference type="ARBA" id="ARBA00022989"/>
    </source>
</evidence>
<comment type="caution">
    <text evidence="13">The sequence shown here is derived from an EMBL/GenBank/DDBJ whole genome shotgun (WGS) entry which is preliminary data.</text>
</comment>
<evidence type="ECO:0000256" key="5">
    <source>
        <dbReference type="ARBA" id="ARBA00022729"/>
    </source>
</evidence>
<dbReference type="Pfam" id="PF23598">
    <property type="entry name" value="LRR_14"/>
    <property type="match status" value="1"/>
</dbReference>
<evidence type="ECO:0000256" key="2">
    <source>
        <dbReference type="ARBA" id="ARBA00009592"/>
    </source>
</evidence>
<evidence type="ECO:0000256" key="8">
    <source>
        <dbReference type="ARBA" id="ARBA00023136"/>
    </source>
</evidence>
<name>A0A565CAS1_9BRAS</name>
<evidence type="ECO:0000313" key="13">
    <source>
        <dbReference type="EMBL" id="VVB10767.1"/>
    </source>
</evidence>
<evidence type="ECO:0000256" key="4">
    <source>
        <dbReference type="ARBA" id="ARBA00022692"/>
    </source>
</evidence>
<dbReference type="InterPro" id="IPR055414">
    <property type="entry name" value="LRR_R13L4/SHOC2-like"/>
</dbReference>
<feature type="domain" description="Leucine-rich repeat-containing N-terminal plant-type" evidence="10">
    <location>
        <begin position="283"/>
        <end position="324"/>
    </location>
</feature>
<evidence type="ECO:0000256" key="6">
    <source>
        <dbReference type="ARBA" id="ARBA00022737"/>
    </source>
</evidence>
<keyword evidence="3" id="KW-0433">Leucine-rich repeat</keyword>
<evidence type="ECO:0000313" key="14">
    <source>
        <dbReference type="Proteomes" id="UP000489600"/>
    </source>
</evidence>
<evidence type="ECO:0000259" key="12">
    <source>
        <dbReference type="Pfam" id="PF23598"/>
    </source>
</evidence>
<dbReference type="InterPro" id="IPR025558">
    <property type="entry name" value="DUF4283"/>
</dbReference>
<dbReference type="AlphaFoldDB" id="A0A565CAS1"/>
<keyword evidence="9" id="KW-0325">Glycoprotein</keyword>
<dbReference type="SUPFAM" id="SSF52058">
    <property type="entry name" value="L domain-like"/>
    <property type="match status" value="1"/>
</dbReference>
<evidence type="ECO:0000259" key="10">
    <source>
        <dbReference type="Pfam" id="PF08263"/>
    </source>
</evidence>
<dbReference type="OrthoDB" id="1097842at2759"/>
<keyword evidence="14" id="KW-1185">Reference proteome</keyword>
<keyword evidence="4" id="KW-0812">Transmembrane</keyword>
<dbReference type="EMBL" id="CABITT030000007">
    <property type="protein sequence ID" value="VVB10767.1"/>
    <property type="molecule type" value="Genomic_DNA"/>
</dbReference>
<feature type="domain" description="Disease resistance R13L4/SHOC-2-like LRR" evidence="12">
    <location>
        <begin position="348"/>
        <end position="473"/>
    </location>
</feature>
<proteinExistence type="inferred from homology"/>
<comment type="similarity">
    <text evidence="2">Belongs to the RLP family.</text>
</comment>
<reference evidence="13" key="1">
    <citation type="submission" date="2019-07" db="EMBL/GenBank/DDBJ databases">
        <authorList>
            <person name="Dittberner H."/>
        </authorList>
    </citation>
    <scope>NUCLEOTIDE SEQUENCE [LARGE SCALE GENOMIC DNA]</scope>
</reference>
<gene>
    <name evidence="13" type="ORF">ANE_LOCUS21211</name>
</gene>
<evidence type="ECO:0000256" key="1">
    <source>
        <dbReference type="ARBA" id="ARBA00004479"/>
    </source>
</evidence>
<keyword evidence="8" id="KW-0472">Membrane</keyword>
<dbReference type="GO" id="GO:0016020">
    <property type="term" value="C:membrane"/>
    <property type="evidence" value="ECO:0007669"/>
    <property type="project" value="UniProtKB-SubCell"/>
</dbReference>
<evidence type="ECO:0000259" key="11">
    <source>
        <dbReference type="Pfam" id="PF14111"/>
    </source>
</evidence>
<dbReference type="Proteomes" id="UP000489600">
    <property type="component" value="Unassembled WGS sequence"/>
</dbReference>
<dbReference type="FunFam" id="3.80.10.10:FF:000275">
    <property type="entry name" value="Leucine-rich repeat receptor-like protein kinase"/>
    <property type="match status" value="1"/>
</dbReference>
<protein>
    <recommendedName>
        <fullName evidence="15">Leucine-rich repeat-containing N-terminal plant-type domain-containing protein</fullName>
    </recommendedName>
</protein>
<dbReference type="PRINTS" id="PR00019">
    <property type="entry name" value="LEURICHRPT"/>
</dbReference>
<keyword evidence="6" id="KW-0677">Repeat</keyword>
<dbReference type="Pfam" id="PF08263">
    <property type="entry name" value="LRRNT_2"/>
    <property type="match status" value="1"/>
</dbReference>
<dbReference type="PANTHER" id="PTHR48065">
    <property type="entry name" value="OS10G0469600 PROTEIN"/>
    <property type="match status" value="1"/>
</dbReference>
<sequence length="493" mass="55525">MADNLHAALGSMSLEDDEPITLPDSPRFRVVAANEISLLGRLLNPDCQSMAKMIEYMPTAWRVYDRVCGIDLSRDRFQFIFQREEDLITVLRDRPWSYNHWTMILERWNPDPPPDVLTSFVVWIRIKNIPAMYFTVETMHTLAKAIGKVEEIAYDPKIDKGKGHVFQYPEDNTPFKRNCLVGDAPIASEPGKDAPHAFDEEVSSTQSMSSNKPFESTGFNLGSFNKVPNSGILKAGKSGRRRPPSWKRKIRTIVQIHCYCYFCCFISLLLYTLVSPTLNHCRNDQRDALLEFKDEFPLLRYDHASLSSWNKSCDCCSWVEVTCDAKSGEVISLELPSISLNSSLKPNSRLFKLLHLTKLSLFNSSLYGEIPSALGNLSRLTILDFSYNALVGQVPESLGNLSHLSSLDLSNNKLVGQVPASIAKLSHLESLELSYNQLVGQVLASLGDLTQLYYLGLGHNNFSGKIPISFSNLTELSEVYLNNNYFESMLPLT</sequence>
<accession>A0A565CAS1</accession>
<evidence type="ECO:0008006" key="15">
    <source>
        <dbReference type="Google" id="ProtNLM"/>
    </source>
</evidence>
<evidence type="ECO:0000256" key="9">
    <source>
        <dbReference type="ARBA" id="ARBA00023180"/>
    </source>
</evidence>
<evidence type="ECO:0000256" key="3">
    <source>
        <dbReference type="ARBA" id="ARBA00022614"/>
    </source>
</evidence>
<dbReference type="InterPro" id="IPR013210">
    <property type="entry name" value="LRR_N_plant-typ"/>
</dbReference>
<dbReference type="PANTHER" id="PTHR48065:SF11">
    <property type="entry name" value="OS11G0213300 PROTEIN"/>
    <property type="match status" value="1"/>
</dbReference>
<keyword evidence="5" id="KW-0732">Signal</keyword>
<comment type="subcellular location">
    <subcellularLocation>
        <location evidence="1">Membrane</location>
        <topology evidence="1">Single-pass type I membrane protein</topology>
    </subcellularLocation>
</comment>
<feature type="domain" description="DUF4283" evidence="11">
    <location>
        <begin position="34"/>
        <end position="111"/>
    </location>
</feature>
<keyword evidence="7" id="KW-1133">Transmembrane helix</keyword>
<dbReference type="InterPro" id="IPR032675">
    <property type="entry name" value="LRR_dom_sf"/>
</dbReference>
<organism evidence="13 14">
    <name type="scientific">Arabis nemorensis</name>
    <dbReference type="NCBI Taxonomy" id="586526"/>
    <lineage>
        <taxon>Eukaryota</taxon>
        <taxon>Viridiplantae</taxon>
        <taxon>Streptophyta</taxon>
        <taxon>Embryophyta</taxon>
        <taxon>Tracheophyta</taxon>
        <taxon>Spermatophyta</taxon>
        <taxon>Magnoliopsida</taxon>
        <taxon>eudicotyledons</taxon>
        <taxon>Gunneridae</taxon>
        <taxon>Pentapetalae</taxon>
        <taxon>rosids</taxon>
        <taxon>malvids</taxon>
        <taxon>Brassicales</taxon>
        <taxon>Brassicaceae</taxon>
        <taxon>Arabideae</taxon>
        <taxon>Arabis</taxon>
    </lineage>
</organism>